<keyword evidence="4" id="KW-1185">Reference proteome</keyword>
<evidence type="ECO:0000256" key="1">
    <source>
        <dbReference type="SAM" id="Coils"/>
    </source>
</evidence>
<name>A0A8H6SYC6_9AGAR</name>
<dbReference type="EMBL" id="JACAZF010000004">
    <property type="protein sequence ID" value="KAF7307553.1"/>
    <property type="molecule type" value="Genomic_DNA"/>
</dbReference>
<keyword evidence="1" id="KW-0175">Coiled coil</keyword>
<accession>A0A8H6SYC6</accession>
<dbReference type="AlphaFoldDB" id="A0A8H6SYC6"/>
<evidence type="ECO:0000313" key="3">
    <source>
        <dbReference type="EMBL" id="KAF7307553.1"/>
    </source>
</evidence>
<dbReference type="Proteomes" id="UP000636479">
    <property type="component" value="Unassembled WGS sequence"/>
</dbReference>
<reference evidence="3" key="1">
    <citation type="submission" date="2020-05" db="EMBL/GenBank/DDBJ databases">
        <title>Mycena genomes resolve the evolution of fungal bioluminescence.</title>
        <authorList>
            <person name="Tsai I.J."/>
        </authorList>
    </citation>
    <scope>NUCLEOTIDE SEQUENCE</scope>
    <source>
        <strain evidence="3">171206Taipei</strain>
    </source>
</reference>
<dbReference type="OrthoDB" id="3053346at2759"/>
<evidence type="ECO:0000256" key="2">
    <source>
        <dbReference type="SAM" id="MobiDB-lite"/>
    </source>
</evidence>
<dbReference type="RefSeq" id="XP_037222572.1">
    <property type="nucleotide sequence ID" value="XM_037362280.1"/>
</dbReference>
<feature type="region of interest" description="Disordered" evidence="2">
    <location>
        <begin position="489"/>
        <end position="523"/>
    </location>
</feature>
<proteinExistence type="predicted"/>
<protein>
    <submittedName>
        <fullName evidence="3">Uncharacterized protein</fullName>
    </submittedName>
</protein>
<feature type="coiled-coil region" evidence="1">
    <location>
        <begin position="652"/>
        <end position="679"/>
    </location>
</feature>
<comment type="caution">
    <text evidence="3">The sequence shown here is derived from an EMBL/GenBank/DDBJ whole genome shotgun (WGS) entry which is preliminary data.</text>
</comment>
<organism evidence="3 4">
    <name type="scientific">Mycena indigotica</name>
    <dbReference type="NCBI Taxonomy" id="2126181"/>
    <lineage>
        <taxon>Eukaryota</taxon>
        <taxon>Fungi</taxon>
        <taxon>Dikarya</taxon>
        <taxon>Basidiomycota</taxon>
        <taxon>Agaricomycotina</taxon>
        <taxon>Agaricomycetes</taxon>
        <taxon>Agaricomycetidae</taxon>
        <taxon>Agaricales</taxon>
        <taxon>Marasmiineae</taxon>
        <taxon>Mycenaceae</taxon>
        <taxon>Mycena</taxon>
    </lineage>
</organism>
<dbReference type="GeneID" id="59344796"/>
<gene>
    <name evidence="3" type="ORF">MIND_00550100</name>
</gene>
<evidence type="ECO:0000313" key="4">
    <source>
        <dbReference type="Proteomes" id="UP000636479"/>
    </source>
</evidence>
<sequence>MLFPSLPQLLAPTSTHVQVDFAFRLGDAEFRRRRQRARVDWWIRCSADYPCARLPPPFLSFLRITSVKPFPNPPPAALLGEVDQNSCSSPAIFKSFPNPPPRCAEIPVPSRTRLSHRFRPPPFLSFLLITRHLQVISEPSSSLRCSETLTKFPFLSKRDNLTVSDLSSHVALLTVLYSPSIELCKLAVLGWRGKRVSRFVLGCWLADVVAPSGRPSKLTDWLKRAVAATDSSPSQSLAPCSTSAPSSIPSLSLRMLTPVYRPPPSAPSARSAHHRDLALTTCLLAASIWRAVEREITARETTVDRYGAVPLAWGRSRLCSWRVLMVATLVCRRPRQRGGDGRREWFVSSTCLRVTDPTGHLGWASALASWGQDPLQSACGIPRRDPLLRAARNPAGPSCTACRCKHVASHLPSDEQRRAPPIDTRTTHDGDECVPMGGFLAAFLTTTVRSPNVRVVDRVVCELDRAERFRVIQAINADDDLRDDRLEAQRQREKAALAGTNGHGDQGDEKESGSGADAGVQEQAPVDEAEAVAIFRELISNEAEEHLLVANFTYDLSRVGEVHDVREYRAEAERIAAIVAASLARKEAEKRAIAEKDAARYDTRTAELLHGHQAARATGLRIRRTITRSAARAKALFRRILFSATRHRQAAARRLEGGRRQLKRELHDARAQLFNAGERVLQLRLDLRLLAVVPRGPGPALAADDGAPAG</sequence>